<dbReference type="GeneID" id="127149595"/>
<accession>A0ABM3KU80</accession>
<name>A0ABM3KU80_CUCME</name>
<gene>
    <name evidence="2" type="primary">LOC127149595</name>
</gene>
<organism evidence="1 2">
    <name type="scientific">Cucumis melo</name>
    <name type="common">Muskmelon</name>
    <dbReference type="NCBI Taxonomy" id="3656"/>
    <lineage>
        <taxon>Eukaryota</taxon>
        <taxon>Viridiplantae</taxon>
        <taxon>Streptophyta</taxon>
        <taxon>Embryophyta</taxon>
        <taxon>Tracheophyta</taxon>
        <taxon>Spermatophyta</taxon>
        <taxon>Magnoliopsida</taxon>
        <taxon>eudicotyledons</taxon>
        <taxon>Gunneridae</taxon>
        <taxon>Pentapetalae</taxon>
        <taxon>rosids</taxon>
        <taxon>fabids</taxon>
        <taxon>Cucurbitales</taxon>
        <taxon>Cucurbitaceae</taxon>
        <taxon>Benincaseae</taxon>
        <taxon>Cucumis</taxon>
    </lineage>
</organism>
<dbReference type="RefSeq" id="XP_050941328.1">
    <property type="nucleotide sequence ID" value="XM_051085371.1"/>
</dbReference>
<protein>
    <submittedName>
        <fullName evidence="2">Uncharacterized protein LOC127149595</fullName>
    </submittedName>
</protein>
<dbReference type="PANTHER" id="PTHR46890:SF48">
    <property type="entry name" value="RNA-DIRECTED DNA POLYMERASE"/>
    <property type="match status" value="1"/>
</dbReference>
<reference evidence="2" key="1">
    <citation type="submission" date="2025-08" db="UniProtKB">
        <authorList>
            <consortium name="RefSeq"/>
        </authorList>
    </citation>
    <scope>IDENTIFICATION</scope>
    <source>
        <tissue evidence="2">Stem</tissue>
    </source>
</reference>
<dbReference type="InterPro" id="IPR052343">
    <property type="entry name" value="Retrotransposon-Effector_Assoc"/>
</dbReference>
<sequence>MVDTKEAISEVLQFYYQDIFSKKHKEEFFIDNLDWKPISSLHHSQLCNPFEEQEIKKTIMSINNEKAPGLDGIVNNTYIALISKKEKCALPSDYKPISLTTFLYKIMAKSLANRLKLTLTETIVEKKMAFIKGRQITDAILIANEAID</sequence>
<dbReference type="PANTHER" id="PTHR46890">
    <property type="entry name" value="NON-LTR RETROLELEMENT REVERSE TRANSCRIPTASE-LIKE PROTEIN-RELATED"/>
    <property type="match status" value="1"/>
</dbReference>
<evidence type="ECO:0000313" key="1">
    <source>
        <dbReference type="Proteomes" id="UP001652600"/>
    </source>
</evidence>
<keyword evidence="1" id="KW-1185">Reference proteome</keyword>
<evidence type="ECO:0000313" key="2">
    <source>
        <dbReference type="RefSeq" id="XP_050941328.1"/>
    </source>
</evidence>
<proteinExistence type="predicted"/>
<dbReference type="Proteomes" id="UP001652600">
    <property type="component" value="Chromosome 5"/>
</dbReference>